<dbReference type="Pfam" id="PF01041">
    <property type="entry name" value="DegT_DnrJ_EryC1"/>
    <property type="match status" value="1"/>
</dbReference>
<dbReference type="SUPFAM" id="SSF53383">
    <property type="entry name" value="PLP-dependent transferases"/>
    <property type="match status" value="1"/>
</dbReference>
<dbReference type="EMBL" id="BARU01039525">
    <property type="protein sequence ID" value="GAH82053.1"/>
    <property type="molecule type" value="Genomic_DNA"/>
</dbReference>
<dbReference type="InterPro" id="IPR000653">
    <property type="entry name" value="DegT/StrS_aminotransferase"/>
</dbReference>
<comment type="caution">
    <text evidence="1">The sequence shown here is derived from an EMBL/GenBank/DDBJ whole genome shotgun (WGS) entry which is preliminary data.</text>
</comment>
<reference evidence="1" key="1">
    <citation type="journal article" date="2014" name="Front. Microbiol.">
        <title>High frequency of phylogenetically diverse reductive dehalogenase-homologous genes in deep subseafloor sedimentary metagenomes.</title>
        <authorList>
            <person name="Kawai M."/>
            <person name="Futagami T."/>
            <person name="Toyoda A."/>
            <person name="Takaki Y."/>
            <person name="Nishi S."/>
            <person name="Hori S."/>
            <person name="Arai W."/>
            <person name="Tsubouchi T."/>
            <person name="Morono Y."/>
            <person name="Uchiyama I."/>
            <person name="Ito T."/>
            <person name="Fujiyama A."/>
            <person name="Inagaki F."/>
            <person name="Takami H."/>
        </authorList>
    </citation>
    <scope>NUCLEOTIDE SEQUENCE</scope>
    <source>
        <strain evidence="1">Expedition CK06-06</strain>
    </source>
</reference>
<organism evidence="1">
    <name type="scientific">marine sediment metagenome</name>
    <dbReference type="NCBI Taxonomy" id="412755"/>
    <lineage>
        <taxon>unclassified sequences</taxon>
        <taxon>metagenomes</taxon>
        <taxon>ecological metagenomes</taxon>
    </lineage>
</organism>
<gene>
    <name evidence="1" type="ORF">S03H2_61247</name>
</gene>
<dbReference type="InterPro" id="IPR015422">
    <property type="entry name" value="PyrdxlP-dep_Trfase_small"/>
</dbReference>
<sequence>AKNVSAFYGGMAVTRSNEINQRIRQELATFPLIARTHLAKRTIYGLATDLSTWPPMFRSLTFWMLRLGYLKDVEFLNKRVRVEDNPVLRREMPAGYRQRMSPVQARLIQQHLPEIDVDQQIRIETAALYHRGLSDIPDIVLPPLQLDGSHAYLVFPIQVPDRHALVRYLMTVGRDCTIQHLKNCADLECFAPYARPCPNARLTASTTLVLPTYPRYTRQEAGKMIAAIRSFF</sequence>
<dbReference type="Gene3D" id="3.90.1150.10">
    <property type="entry name" value="Aspartate Aminotransferase, domain 1"/>
    <property type="match status" value="1"/>
</dbReference>
<protein>
    <recommendedName>
        <fullName evidence="2">DegT/DnrJ/EryC1/StrS aminotransferase family protein</fullName>
    </recommendedName>
</protein>
<dbReference type="AlphaFoldDB" id="X1KJ18"/>
<dbReference type="InterPro" id="IPR015424">
    <property type="entry name" value="PyrdxlP-dep_Trfase"/>
</dbReference>
<accession>X1KJ18</accession>
<evidence type="ECO:0000313" key="1">
    <source>
        <dbReference type="EMBL" id="GAH82053.1"/>
    </source>
</evidence>
<evidence type="ECO:0008006" key="2">
    <source>
        <dbReference type="Google" id="ProtNLM"/>
    </source>
</evidence>
<proteinExistence type="predicted"/>
<name>X1KJ18_9ZZZZ</name>
<feature type="non-terminal residue" evidence="1">
    <location>
        <position position="1"/>
    </location>
</feature>